<name>A0ABX7BUI0_9HYPH</name>
<evidence type="ECO:0000313" key="3">
    <source>
        <dbReference type="Proteomes" id="UP000595460"/>
    </source>
</evidence>
<keyword evidence="1" id="KW-0472">Membrane</keyword>
<dbReference type="EMBL" id="CP068047">
    <property type="protein sequence ID" value="QQR34689.1"/>
    <property type="molecule type" value="Genomic_DNA"/>
</dbReference>
<protein>
    <recommendedName>
        <fullName evidence="4">DUF4175 domain-containing protein</fullName>
    </recommendedName>
</protein>
<proteinExistence type="predicted"/>
<gene>
    <name evidence="2" type="ORF">JI749_09840</name>
</gene>
<evidence type="ECO:0000313" key="2">
    <source>
        <dbReference type="EMBL" id="QQR34689.1"/>
    </source>
</evidence>
<feature type="transmembrane region" description="Helical" evidence="1">
    <location>
        <begin position="34"/>
        <end position="55"/>
    </location>
</feature>
<keyword evidence="1" id="KW-0812">Transmembrane</keyword>
<keyword evidence="1" id="KW-1133">Transmembrane helix</keyword>
<organism evidence="2 3">
    <name type="scientific">Devosia oryziradicis</name>
    <dbReference type="NCBI Taxonomy" id="2801335"/>
    <lineage>
        <taxon>Bacteria</taxon>
        <taxon>Pseudomonadati</taxon>
        <taxon>Pseudomonadota</taxon>
        <taxon>Alphaproteobacteria</taxon>
        <taxon>Hyphomicrobiales</taxon>
        <taxon>Devosiaceae</taxon>
        <taxon>Devosia</taxon>
    </lineage>
</organism>
<dbReference type="RefSeq" id="WP_201652834.1">
    <property type="nucleotide sequence ID" value="NZ_CP068047.1"/>
</dbReference>
<keyword evidence="3" id="KW-1185">Reference proteome</keyword>
<evidence type="ECO:0000256" key="1">
    <source>
        <dbReference type="SAM" id="Phobius"/>
    </source>
</evidence>
<sequence length="61" mass="6619">MSDPRISALVCGLVAAWLGYMIFSTPEAPSTFLLVTQWTFFVVALAGLGAALARIMRSRKD</sequence>
<reference evidence="2 3" key="1">
    <citation type="submission" date="2021-01" db="EMBL/GenBank/DDBJ databases">
        <title>Genome seq and assembly of Devosia sp. G19.</title>
        <authorList>
            <person name="Chhetri G."/>
        </authorList>
    </citation>
    <scope>NUCLEOTIDE SEQUENCE [LARGE SCALE GENOMIC DNA]</scope>
    <source>
        <strain evidence="2 3">G19</strain>
    </source>
</reference>
<evidence type="ECO:0008006" key="4">
    <source>
        <dbReference type="Google" id="ProtNLM"/>
    </source>
</evidence>
<dbReference type="Proteomes" id="UP000595460">
    <property type="component" value="Chromosome"/>
</dbReference>
<accession>A0ABX7BUI0</accession>